<protein>
    <submittedName>
        <fullName evidence="2">DUF1490 family protein</fullName>
    </submittedName>
</protein>
<dbReference type="RefSeq" id="WP_192037835.1">
    <property type="nucleotide sequence ID" value="NZ_JACYWE010000001.1"/>
</dbReference>
<gene>
    <name evidence="2" type="ORF">HT102_02670</name>
</gene>
<sequence>MIHGALLGKAAGTLVTGVVGAAAYNSVRWAVRNTPVREIAVTATAVGLRGVRKAEEGAENVRLAAADIVAEARERVGEDAPPPSHPVGHGHTH</sequence>
<evidence type="ECO:0000313" key="2">
    <source>
        <dbReference type="EMBL" id="MBD8505392.1"/>
    </source>
</evidence>
<feature type="region of interest" description="Disordered" evidence="1">
    <location>
        <begin position="73"/>
        <end position="93"/>
    </location>
</feature>
<dbReference type="InterPro" id="IPR009963">
    <property type="entry name" value="DUF1490"/>
</dbReference>
<dbReference type="EMBL" id="JACYWE010000001">
    <property type="protein sequence ID" value="MBD8505392.1"/>
    <property type="molecule type" value="Genomic_DNA"/>
</dbReference>
<reference evidence="2" key="1">
    <citation type="submission" date="2020-09" db="EMBL/GenBank/DDBJ databases">
        <title>Hoyosella lacisalsi sp. nov., a halotolerant actinobacterium isolated from soil of Lake Gudzhirganskoe.</title>
        <authorList>
            <person name="Yang Q."/>
            <person name="Guo P.Y."/>
            <person name="Liu S.W."/>
            <person name="Li F.N."/>
            <person name="Sun C.H."/>
        </authorList>
    </citation>
    <scope>NUCLEOTIDE SEQUENCE</scope>
    <source>
        <strain evidence="2">G463</strain>
    </source>
</reference>
<dbReference type="AlphaFoldDB" id="A0A927JBI8"/>
<comment type="caution">
    <text evidence="2">The sequence shown here is derived from an EMBL/GenBank/DDBJ whole genome shotgun (WGS) entry which is preliminary data.</text>
</comment>
<dbReference type="Pfam" id="PF07371">
    <property type="entry name" value="DUF1490"/>
    <property type="match status" value="1"/>
</dbReference>
<evidence type="ECO:0000256" key="1">
    <source>
        <dbReference type="SAM" id="MobiDB-lite"/>
    </source>
</evidence>
<name>A0A927JBI8_9ACTN</name>
<evidence type="ECO:0000313" key="3">
    <source>
        <dbReference type="Proteomes" id="UP000642993"/>
    </source>
</evidence>
<proteinExistence type="predicted"/>
<keyword evidence="3" id="KW-1185">Reference proteome</keyword>
<organism evidence="2 3">
    <name type="scientific">Lolliginicoccus lacisalsi</name>
    <dbReference type="NCBI Taxonomy" id="2742202"/>
    <lineage>
        <taxon>Bacteria</taxon>
        <taxon>Bacillati</taxon>
        <taxon>Actinomycetota</taxon>
        <taxon>Actinomycetes</taxon>
        <taxon>Mycobacteriales</taxon>
        <taxon>Hoyosellaceae</taxon>
        <taxon>Lolliginicoccus</taxon>
    </lineage>
</organism>
<dbReference type="Proteomes" id="UP000642993">
    <property type="component" value="Unassembled WGS sequence"/>
</dbReference>
<accession>A0A927JBI8</accession>